<evidence type="ECO:0000256" key="1">
    <source>
        <dbReference type="SAM" id="SignalP"/>
    </source>
</evidence>
<sequence>MKKIIMIMAAVLALSTNCTVAQAQNADSQYSQLLAKQLKKQYKNKLKELKKEKWQIYGSSRTLEVALLSHYDKLAKGGEDAHEIIGTATKFKSKNIGHQTAINNACNIYARQAGSHVKGRVVSDMGANSDSIVNEFDHFYGAYQSLVEKEIKGEMQESFSLIRPYKDGSFEMQSFFIVNEAEASKARMRAFEIAAKESAVAQKYASKVGEFIKEGFAAQ</sequence>
<organism evidence="2 3">
    <name type="scientific">Segatella copri</name>
    <dbReference type="NCBI Taxonomy" id="165179"/>
    <lineage>
        <taxon>Bacteria</taxon>
        <taxon>Pseudomonadati</taxon>
        <taxon>Bacteroidota</taxon>
        <taxon>Bacteroidia</taxon>
        <taxon>Bacteroidales</taxon>
        <taxon>Prevotellaceae</taxon>
        <taxon>Segatella</taxon>
    </lineage>
</organism>
<dbReference type="EMBL" id="VZAH01000167">
    <property type="protein sequence ID" value="MQP15869.1"/>
    <property type="molecule type" value="Genomic_DNA"/>
</dbReference>
<dbReference type="AlphaFoldDB" id="A0A6G1VQZ5"/>
<dbReference type="OrthoDB" id="1093405at2"/>
<name>A0A6G1VQZ5_9BACT</name>
<evidence type="ECO:0000313" key="2">
    <source>
        <dbReference type="EMBL" id="MQP15869.1"/>
    </source>
</evidence>
<evidence type="ECO:0000313" key="3">
    <source>
        <dbReference type="Proteomes" id="UP000477980"/>
    </source>
</evidence>
<dbReference type="RefSeq" id="WP_153089599.1">
    <property type="nucleotide sequence ID" value="NZ_VZAH01000167.1"/>
</dbReference>
<accession>A0A6G1VQZ5</accession>
<comment type="caution">
    <text evidence="2">The sequence shown here is derived from an EMBL/GenBank/DDBJ whole genome shotgun (WGS) entry which is preliminary data.</text>
</comment>
<reference evidence="2 3" key="1">
    <citation type="submission" date="2019-09" db="EMBL/GenBank/DDBJ databases">
        <title>Distinct polysaccharide growth profiles of human intestinal Prevotella copri isolates.</title>
        <authorList>
            <person name="Fehlner-Peach H."/>
            <person name="Magnabosco C."/>
            <person name="Raghavan V."/>
            <person name="Scher J.U."/>
            <person name="Tett A."/>
            <person name="Cox L.M."/>
            <person name="Gottsegen C."/>
            <person name="Watters A."/>
            <person name="Wiltshire- Gordon J.D."/>
            <person name="Segata N."/>
            <person name="Bonneau R."/>
            <person name="Littman D.R."/>
        </authorList>
    </citation>
    <scope>NUCLEOTIDE SEQUENCE [LARGE SCALE GENOMIC DNA]</scope>
    <source>
        <strain evidence="3">iAA917</strain>
    </source>
</reference>
<proteinExistence type="predicted"/>
<dbReference type="Proteomes" id="UP000477980">
    <property type="component" value="Unassembled WGS sequence"/>
</dbReference>
<feature type="chain" id="PRO_5026280707" evidence="1">
    <location>
        <begin position="24"/>
        <end position="219"/>
    </location>
</feature>
<keyword evidence="1" id="KW-0732">Signal</keyword>
<gene>
    <name evidence="2" type="ORF">F7D25_16010</name>
</gene>
<feature type="signal peptide" evidence="1">
    <location>
        <begin position="1"/>
        <end position="23"/>
    </location>
</feature>
<protein>
    <submittedName>
        <fullName evidence="2">Uncharacterized protein</fullName>
    </submittedName>
</protein>